<evidence type="ECO:0000256" key="6">
    <source>
        <dbReference type="ARBA" id="ARBA00023136"/>
    </source>
</evidence>
<proteinExistence type="inferred from homology"/>
<organism evidence="8 9">
    <name type="scientific">Coptis chinensis</name>
    <dbReference type="NCBI Taxonomy" id="261450"/>
    <lineage>
        <taxon>Eukaryota</taxon>
        <taxon>Viridiplantae</taxon>
        <taxon>Streptophyta</taxon>
        <taxon>Embryophyta</taxon>
        <taxon>Tracheophyta</taxon>
        <taxon>Spermatophyta</taxon>
        <taxon>Magnoliopsida</taxon>
        <taxon>Ranunculales</taxon>
        <taxon>Ranunculaceae</taxon>
        <taxon>Coptidoideae</taxon>
        <taxon>Coptis</taxon>
    </lineage>
</organism>
<comment type="similarity">
    <text evidence="2">Belongs to the CRT-like transporter family.</text>
</comment>
<dbReference type="PANTHER" id="PTHR31326:SF1">
    <property type="entry name" value="PROTEIN CLT2, CHLOROPLASTIC"/>
    <property type="match status" value="1"/>
</dbReference>
<accession>A0A835LLY7</accession>
<keyword evidence="5 7" id="KW-1133">Transmembrane helix</keyword>
<sequence length="78" mass="8377">MSFAYPFSAMLPGPAIPILSQTNLSYIGLASSSFCFLTSQTFLVWQLLLSTVILGRKYTFNQIVGCLLVAVGVVVAVT</sequence>
<dbReference type="AlphaFoldDB" id="A0A835LLY7"/>
<keyword evidence="9" id="KW-1185">Reference proteome</keyword>
<evidence type="ECO:0000256" key="4">
    <source>
        <dbReference type="ARBA" id="ARBA00022692"/>
    </source>
</evidence>
<evidence type="ECO:0000313" key="9">
    <source>
        <dbReference type="Proteomes" id="UP000631114"/>
    </source>
</evidence>
<evidence type="ECO:0000256" key="1">
    <source>
        <dbReference type="ARBA" id="ARBA00004141"/>
    </source>
</evidence>
<evidence type="ECO:0000256" key="2">
    <source>
        <dbReference type="ARBA" id="ARBA00006690"/>
    </source>
</evidence>
<evidence type="ECO:0000256" key="7">
    <source>
        <dbReference type="SAM" id="Phobius"/>
    </source>
</evidence>
<reference evidence="8 9" key="1">
    <citation type="submission" date="2020-10" db="EMBL/GenBank/DDBJ databases">
        <title>The Coptis chinensis genome and diversification of protoberbering-type alkaloids.</title>
        <authorList>
            <person name="Wang B."/>
            <person name="Shu S."/>
            <person name="Song C."/>
            <person name="Liu Y."/>
        </authorList>
    </citation>
    <scope>NUCLEOTIDE SEQUENCE [LARGE SCALE GENOMIC DNA]</scope>
    <source>
        <strain evidence="8">HL-2020</strain>
        <tissue evidence="8">Leaf</tissue>
    </source>
</reference>
<feature type="non-terminal residue" evidence="8">
    <location>
        <position position="78"/>
    </location>
</feature>
<dbReference type="Proteomes" id="UP000631114">
    <property type="component" value="Unassembled WGS sequence"/>
</dbReference>
<dbReference type="SUPFAM" id="SSF103481">
    <property type="entry name" value="Multidrug resistance efflux transporter EmrE"/>
    <property type="match status" value="1"/>
</dbReference>
<dbReference type="InterPro" id="IPR013936">
    <property type="entry name" value="CRT-like"/>
</dbReference>
<gene>
    <name evidence="8" type="ORF">IFM89_009712</name>
</gene>
<keyword evidence="4 7" id="KW-0812">Transmembrane</keyword>
<name>A0A835LLY7_9MAGN</name>
<comment type="subcellular location">
    <subcellularLocation>
        <location evidence="1">Membrane</location>
        <topology evidence="1">Multi-pass membrane protein</topology>
    </subcellularLocation>
</comment>
<dbReference type="EMBL" id="JADFTS010000007">
    <property type="protein sequence ID" value="KAF9596364.1"/>
    <property type="molecule type" value="Genomic_DNA"/>
</dbReference>
<protein>
    <submittedName>
        <fullName evidence="8">Uncharacterized protein</fullName>
    </submittedName>
</protein>
<dbReference type="PANTHER" id="PTHR31326">
    <property type="entry name" value="PROTEIN CLT2, CHLOROPLASTIC"/>
    <property type="match status" value="1"/>
</dbReference>
<feature type="transmembrane region" description="Helical" evidence="7">
    <location>
        <begin position="60"/>
        <end position="77"/>
    </location>
</feature>
<evidence type="ECO:0000313" key="8">
    <source>
        <dbReference type="EMBL" id="KAF9596364.1"/>
    </source>
</evidence>
<dbReference type="InterPro" id="IPR037185">
    <property type="entry name" value="EmrE-like"/>
</dbReference>
<comment type="caution">
    <text evidence="8">The sequence shown here is derived from an EMBL/GenBank/DDBJ whole genome shotgun (WGS) entry which is preliminary data.</text>
</comment>
<keyword evidence="6 7" id="KW-0472">Membrane</keyword>
<evidence type="ECO:0000256" key="5">
    <source>
        <dbReference type="ARBA" id="ARBA00022989"/>
    </source>
</evidence>
<keyword evidence="3" id="KW-0813">Transport</keyword>
<evidence type="ECO:0000256" key="3">
    <source>
        <dbReference type="ARBA" id="ARBA00022448"/>
    </source>
</evidence>
<feature type="transmembrane region" description="Helical" evidence="7">
    <location>
        <begin position="26"/>
        <end position="48"/>
    </location>
</feature>
<dbReference type="GO" id="GO:0016020">
    <property type="term" value="C:membrane"/>
    <property type="evidence" value="ECO:0007669"/>
    <property type="project" value="UniProtKB-SubCell"/>
</dbReference>